<feature type="domain" description="VPS28 C-terminal" evidence="7">
    <location>
        <begin position="173"/>
        <end position="268"/>
    </location>
</feature>
<dbReference type="AlphaFoldDB" id="A0A7S4T789"/>
<dbReference type="EMBL" id="HBNR01088595">
    <property type="protein sequence ID" value="CAE4666948.1"/>
    <property type="molecule type" value="Transcribed_RNA"/>
</dbReference>
<dbReference type="PANTHER" id="PTHR12937">
    <property type="entry name" value="VACUOLAR PROTEIN SORTING 28, ISOFORM 2 VPS28"/>
    <property type="match status" value="1"/>
</dbReference>
<evidence type="ECO:0000259" key="8">
    <source>
        <dbReference type="PROSITE" id="PS51313"/>
    </source>
</evidence>
<sequence length="271" mass="28684">MAAIERLRPVAASSAGPAPQAAAFMAPVEDPGPLAAAEPSAPAAPTASAPPCAPKAAEAGVGAPVRRATMLTAQERREANMFAELYSILVTTEHLEGAFVRGVLSNEEYERNCTQILAQFKTLQNGLRDKCPDIRAFVREQGLHCPLAEERLLGTGVAATALFAHGTSAATGKESLACFKASEGFITLSDALKLNLTAVDELLPLVRDLQASIVGIPNLPPLAGIERIAGWLVTLNGMRASEQLSESQCRQLGLDVEQAYTALKNWLQEKT</sequence>
<evidence type="ECO:0000256" key="6">
    <source>
        <dbReference type="SAM" id="MobiDB-lite"/>
    </source>
</evidence>
<dbReference type="InterPro" id="IPR017898">
    <property type="entry name" value="VPS28_N"/>
</dbReference>
<proteinExistence type="inferred from homology"/>
<evidence type="ECO:0000256" key="1">
    <source>
        <dbReference type="ARBA" id="ARBA00004177"/>
    </source>
</evidence>
<dbReference type="Gene3D" id="1.20.120.1130">
    <property type="match status" value="1"/>
</dbReference>
<dbReference type="Gene3D" id="1.20.1440.200">
    <property type="match status" value="1"/>
</dbReference>
<evidence type="ECO:0000256" key="2">
    <source>
        <dbReference type="ARBA" id="ARBA00022448"/>
    </source>
</evidence>
<evidence type="ECO:0000256" key="4">
    <source>
        <dbReference type="ARBA" id="ARBA00022927"/>
    </source>
</evidence>
<dbReference type="GO" id="GO:0000813">
    <property type="term" value="C:ESCRT I complex"/>
    <property type="evidence" value="ECO:0007669"/>
    <property type="project" value="InterPro"/>
</dbReference>
<feature type="domain" description="VPS28 N-terminal" evidence="8">
    <location>
        <begin position="54"/>
        <end position="163"/>
    </location>
</feature>
<reference evidence="9" key="1">
    <citation type="submission" date="2021-01" db="EMBL/GenBank/DDBJ databases">
        <authorList>
            <person name="Corre E."/>
            <person name="Pelletier E."/>
            <person name="Niang G."/>
            <person name="Scheremetjew M."/>
            <person name="Finn R."/>
            <person name="Kale V."/>
            <person name="Holt S."/>
            <person name="Cochrane G."/>
            <person name="Meng A."/>
            <person name="Brown T."/>
            <person name="Cohen L."/>
        </authorList>
    </citation>
    <scope>NUCLEOTIDE SEQUENCE</scope>
    <source>
        <strain evidence="9">CCMP3105</strain>
    </source>
</reference>
<dbReference type="PANTHER" id="PTHR12937:SF0">
    <property type="entry name" value="VACUOLAR PROTEIN SORTING-ASSOCIATED PROTEIN 28 HOMOLOG"/>
    <property type="match status" value="1"/>
</dbReference>
<dbReference type="InterPro" id="IPR038358">
    <property type="entry name" value="VPS28_N_sf"/>
</dbReference>
<evidence type="ECO:0000259" key="7">
    <source>
        <dbReference type="PROSITE" id="PS51310"/>
    </source>
</evidence>
<dbReference type="Pfam" id="PF03997">
    <property type="entry name" value="VPS28"/>
    <property type="match status" value="1"/>
</dbReference>
<organism evidence="9">
    <name type="scientific">Alexandrium monilatum</name>
    <dbReference type="NCBI Taxonomy" id="311494"/>
    <lineage>
        <taxon>Eukaryota</taxon>
        <taxon>Sar</taxon>
        <taxon>Alveolata</taxon>
        <taxon>Dinophyceae</taxon>
        <taxon>Gonyaulacales</taxon>
        <taxon>Pyrocystaceae</taxon>
        <taxon>Alexandrium</taxon>
    </lineage>
</organism>
<dbReference type="PROSITE" id="PS51313">
    <property type="entry name" value="VPS28_N"/>
    <property type="match status" value="1"/>
</dbReference>
<dbReference type="InterPro" id="IPR007143">
    <property type="entry name" value="Vps28"/>
</dbReference>
<accession>A0A7S4T789</accession>
<dbReference type="InterPro" id="IPR017899">
    <property type="entry name" value="VPS28_C"/>
</dbReference>
<evidence type="ECO:0000256" key="5">
    <source>
        <dbReference type="PROSITE-ProRule" id="PRU00642"/>
    </source>
</evidence>
<feature type="region of interest" description="Disordered" evidence="6">
    <location>
        <begin position="33"/>
        <end position="59"/>
    </location>
</feature>
<evidence type="ECO:0000313" key="9">
    <source>
        <dbReference type="EMBL" id="CAE4666948.1"/>
    </source>
</evidence>
<evidence type="ECO:0008006" key="10">
    <source>
        <dbReference type="Google" id="ProtNLM"/>
    </source>
</evidence>
<keyword evidence="2 5" id="KW-0813">Transport</keyword>
<dbReference type="InterPro" id="IPR037206">
    <property type="entry name" value="VPS28_C_sf"/>
</dbReference>
<gene>
    <name evidence="9" type="ORF">AMON00008_LOCUS63487</name>
</gene>
<keyword evidence="4 5" id="KW-0653">Protein transport</keyword>
<dbReference type="GO" id="GO:0044877">
    <property type="term" value="F:protein-containing complex binding"/>
    <property type="evidence" value="ECO:0007669"/>
    <property type="project" value="TreeGrafter"/>
</dbReference>
<keyword evidence="3" id="KW-0967">Endosome</keyword>
<dbReference type="SUPFAM" id="SSF140427">
    <property type="entry name" value="VPS28 C-terminal domain-like"/>
    <property type="match status" value="1"/>
</dbReference>
<comment type="subcellular location">
    <subcellularLocation>
        <location evidence="1">Endosome</location>
    </subcellularLocation>
</comment>
<evidence type="ECO:0000256" key="3">
    <source>
        <dbReference type="ARBA" id="ARBA00022753"/>
    </source>
</evidence>
<dbReference type="SUPFAM" id="SSF140111">
    <property type="entry name" value="Endosomal sorting complex assembly domain"/>
    <property type="match status" value="1"/>
</dbReference>
<dbReference type="GO" id="GO:0043328">
    <property type="term" value="P:protein transport to vacuole involved in ubiquitin-dependent protein catabolic process via the multivesicular body sorting pathway"/>
    <property type="evidence" value="ECO:0007669"/>
    <property type="project" value="TreeGrafter"/>
</dbReference>
<comment type="similarity">
    <text evidence="5">Belongs to the VPS28 family.</text>
</comment>
<protein>
    <recommendedName>
        <fullName evidence="10">Vacuolar protein sorting-associated protein 28 homolog</fullName>
    </recommendedName>
</protein>
<name>A0A7S4T789_9DINO</name>
<dbReference type="InterPro" id="IPR037202">
    <property type="entry name" value="ESCRT_assembly_dom"/>
</dbReference>
<dbReference type="PROSITE" id="PS51310">
    <property type="entry name" value="VPS28_C"/>
    <property type="match status" value="1"/>
</dbReference>